<reference evidence="1" key="1">
    <citation type="submission" date="2020-07" db="EMBL/GenBank/DDBJ databases">
        <title>Multicomponent nature underlies the extraordinary mechanical properties of spider dragline silk.</title>
        <authorList>
            <person name="Kono N."/>
            <person name="Nakamura H."/>
            <person name="Mori M."/>
            <person name="Yoshida Y."/>
            <person name="Ohtoshi R."/>
            <person name="Malay A.D."/>
            <person name="Moran D.A.P."/>
            <person name="Tomita M."/>
            <person name="Numata K."/>
            <person name="Arakawa K."/>
        </authorList>
    </citation>
    <scope>NUCLEOTIDE SEQUENCE</scope>
</reference>
<accession>A0A8X6GTB3</accession>
<comment type="caution">
    <text evidence="1">The sequence shown here is derived from an EMBL/GenBank/DDBJ whole genome shotgun (WGS) entry which is preliminary data.</text>
</comment>
<protein>
    <submittedName>
        <fullName evidence="1">Uncharacterized protein</fullName>
    </submittedName>
</protein>
<gene>
    <name evidence="1" type="ORF">TNCT_680161</name>
</gene>
<organism evidence="1 2">
    <name type="scientific">Trichonephila clavata</name>
    <name type="common">Joro spider</name>
    <name type="synonym">Nephila clavata</name>
    <dbReference type="NCBI Taxonomy" id="2740835"/>
    <lineage>
        <taxon>Eukaryota</taxon>
        <taxon>Metazoa</taxon>
        <taxon>Ecdysozoa</taxon>
        <taxon>Arthropoda</taxon>
        <taxon>Chelicerata</taxon>
        <taxon>Arachnida</taxon>
        <taxon>Araneae</taxon>
        <taxon>Araneomorphae</taxon>
        <taxon>Entelegynae</taxon>
        <taxon>Araneoidea</taxon>
        <taxon>Nephilidae</taxon>
        <taxon>Trichonephila</taxon>
    </lineage>
</organism>
<dbReference type="EMBL" id="BMAO01026394">
    <property type="protein sequence ID" value="GFR09434.1"/>
    <property type="molecule type" value="Genomic_DNA"/>
</dbReference>
<sequence>MENAIEGIKKTNIALRKQIARHSSFDHRPSERKGSLWNAAVLIALVATQGRADGWWGEMSSVNLISLIVMTFPSMNISRDETKSVYQSSSSAFRGKVVYRCTCIERSEKK</sequence>
<dbReference type="AlphaFoldDB" id="A0A8X6GTB3"/>
<name>A0A8X6GTB3_TRICU</name>
<keyword evidence="2" id="KW-1185">Reference proteome</keyword>
<dbReference type="Proteomes" id="UP000887116">
    <property type="component" value="Unassembled WGS sequence"/>
</dbReference>
<evidence type="ECO:0000313" key="1">
    <source>
        <dbReference type="EMBL" id="GFR09434.1"/>
    </source>
</evidence>
<proteinExistence type="predicted"/>
<evidence type="ECO:0000313" key="2">
    <source>
        <dbReference type="Proteomes" id="UP000887116"/>
    </source>
</evidence>
<dbReference type="OrthoDB" id="10510399at2759"/>